<evidence type="ECO:0000259" key="3">
    <source>
        <dbReference type="Pfam" id="PF24155"/>
    </source>
</evidence>
<dbReference type="InterPro" id="IPR011933">
    <property type="entry name" value="Double_TM_dom"/>
</dbReference>
<dbReference type="SUPFAM" id="SSF52317">
    <property type="entry name" value="Class I glutamine amidotransferase-like"/>
    <property type="match status" value="1"/>
</dbReference>
<feature type="domain" description="DUF7408" evidence="4">
    <location>
        <begin position="357"/>
        <end position="465"/>
    </location>
</feature>
<dbReference type="NCBIfam" id="TIGR02226">
    <property type="entry name" value="two_anch"/>
    <property type="match status" value="1"/>
</dbReference>
<keyword evidence="6" id="KW-1185">Reference proteome</keyword>
<dbReference type="PATRIC" id="fig|1110509.7.peg.2557"/>
<dbReference type="InterPro" id="IPR024163">
    <property type="entry name" value="Aerotolerance_reg_N"/>
</dbReference>
<dbReference type="EMBL" id="CP003117">
    <property type="protein sequence ID" value="AET65662.1"/>
    <property type="molecule type" value="Genomic_DNA"/>
</dbReference>
<dbReference type="Pfam" id="PF07584">
    <property type="entry name" value="BatA"/>
    <property type="match status" value="1"/>
</dbReference>
<evidence type="ECO:0000313" key="6">
    <source>
        <dbReference type="Proteomes" id="UP000005877"/>
    </source>
</evidence>
<feature type="domain" description="DUF7406" evidence="3">
    <location>
        <begin position="476"/>
        <end position="524"/>
    </location>
</feature>
<dbReference type="InterPro" id="IPR055829">
    <property type="entry name" value="DUF7406"/>
</dbReference>
<keyword evidence="1" id="KW-1133">Transmembrane helix</keyword>
<evidence type="ECO:0000259" key="2">
    <source>
        <dbReference type="Pfam" id="PF07584"/>
    </source>
</evidence>
<evidence type="ECO:0000259" key="4">
    <source>
        <dbReference type="Pfam" id="PF24157"/>
    </source>
</evidence>
<dbReference type="Pfam" id="PF24155">
    <property type="entry name" value="DUF7406"/>
    <property type="match status" value="1"/>
</dbReference>
<dbReference type="Pfam" id="PF24157">
    <property type="entry name" value="DUF7408"/>
    <property type="match status" value="1"/>
</dbReference>
<organism evidence="5 6">
    <name type="scientific">Methanothrix harundinacea (strain 6Ac)</name>
    <name type="common">Methanosaeta harundinacea</name>
    <dbReference type="NCBI Taxonomy" id="1110509"/>
    <lineage>
        <taxon>Archaea</taxon>
        <taxon>Methanobacteriati</taxon>
        <taxon>Methanobacteriota</taxon>
        <taxon>Stenosarchaea group</taxon>
        <taxon>Methanomicrobia</taxon>
        <taxon>Methanotrichales</taxon>
        <taxon>Methanotrichaceae</taxon>
        <taxon>Methanothrix</taxon>
    </lineage>
</organism>
<dbReference type="InterPro" id="IPR029062">
    <property type="entry name" value="Class_I_gatase-like"/>
</dbReference>
<dbReference type="HOGENOM" id="CLU_032105_0_0_2"/>
<dbReference type="PANTHER" id="PTHR37464">
    <property type="entry name" value="BLL2463 PROTEIN"/>
    <property type="match status" value="1"/>
</dbReference>
<accession>G7WQM8</accession>
<feature type="transmembrane region" description="Helical" evidence="1">
    <location>
        <begin position="6"/>
        <end position="26"/>
    </location>
</feature>
<dbReference type="STRING" id="1110509.Mhar_2311"/>
<gene>
    <name evidence="5" type="ordered locus">Mhar_2311</name>
</gene>
<evidence type="ECO:0000256" key="1">
    <source>
        <dbReference type="SAM" id="Phobius"/>
    </source>
</evidence>
<dbReference type="Gene3D" id="3.40.50.880">
    <property type="match status" value="1"/>
</dbReference>
<evidence type="ECO:0000313" key="5">
    <source>
        <dbReference type="EMBL" id="AET65662.1"/>
    </source>
</evidence>
<keyword evidence="1" id="KW-0472">Membrane</keyword>
<feature type="transmembrane region" description="Helical" evidence="1">
    <location>
        <begin position="559"/>
        <end position="578"/>
    </location>
</feature>
<name>G7WQM8_METH6</name>
<dbReference type="AlphaFoldDB" id="G7WQM8"/>
<dbReference type="KEGG" id="mhi:Mhar_2311"/>
<reference evidence="5 6" key="1">
    <citation type="journal article" date="2012" name="PLoS ONE">
        <title>The genome characteristics and predicted function of methyl-group oxidation pathway in the obligate aceticlastic methanogens, Methanosaeta spp.</title>
        <authorList>
            <person name="Zhu J."/>
            <person name="Zheng H."/>
            <person name="Ai G."/>
            <person name="Zhang G."/>
            <person name="Liu D."/>
            <person name="Liu X."/>
            <person name="Dong X."/>
        </authorList>
    </citation>
    <scope>NUCLEOTIDE SEQUENCE [LARGE SCALE GENOMIC DNA]</scope>
    <source>
        <strain evidence="5 6">6Ac</strain>
    </source>
</reference>
<keyword evidence="1" id="KW-0812">Transmembrane</keyword>
<dbReference type="Proteomes" id="UP000005877">
    <property type="component" value="Chromosome"/>
</dbReference>
<proteinExistence type="predicted"/>
<protein>
    <submittedName>
        <fullName evidence="5">Conserved hypothetical membrane protein</fullName>
    </submittedName>
</protein>
<dbReference type="InterPro" id="IPR055831">
    <property type="entry name" value="DUF7408"/>
</dbReference>
<dbReference type="PANTHER" id="PTHR37464:SF1">
    <property type="entry name" value="BLL2463 PROTEIN"/>
    <property type="match status" value="1"/>
</dbReference>
<sequence length="583" mass="62498">MAMPFSSPLALLGLLSVVPLIILYMIRPKPRDLPFPSTAFILEGEAKPSASLSRLVTDPLFWTQLLVIVFLVIAAAGPYTEGRGIQGEHLVVVIDLSASMEASFDEAEAIFLRYSSGQDRISIVLAETIPLLALREGNEVQARSAFSALTPRAVSADLSAGMVMGRSLLGAEGGQILVISDFISWIGDDPEVTRGLIETEGTGVVFVDTGGGGDNVGIVGGWIIDSGGIANCSCLIRNYGRTRTVPIRIEGPGGTTTTTRTIGSGGESYLTFDASPGITIVTLEVEDAISSDNRAYVSVPEVRPRRALYLGEEGAPLAALRSISGIEIGRSGDYGGFDLVVTDDSTNDGQLNRYVYGGGRVVYIGTNSSASPEYLPVRIGGIVNESAPLWRRNPAFTGDLHLDEVVVKGYLQASPRRGSVTIAEANGVPVISYWRLGGGTVVYLGLSQESSDFSQRPEYPLFWYKMTNWLTEVPDISESNRKTGEVIRLGETALVEAPGGRISTDVLLLDRVGVYRFQGRTIAANMYDPVESNLQGGRTLNLGSFASGRTSEKLVRKDLSGWMVLIAAALIILELAILRRRGR</sequence>
<feature type="domain" description="Aerotolerance regulator N-terminal" evidence="2">
    <location>
        <begin position="3"/>
        <end position="78"/>
    </location>
</feature>